<comment type="caution">
    <text evidence="1">The sequence shown here is derived from an EMBL/GenBank/DDBJ whole genome shotgun (WGS) entry which is preliminary data.</text>
</comment>
<dbReference type="PANTHER" id="PTHR38767:SF1">
    <property type="entry name" value="DNA POLYMERASE III SUBUNIT CHI"/>
    <property type="match status" value="1"/>
</dbReference>
<evidence type="ECO:0000313" key="1">
    <source>
        <dbReference type="EMBL" id="KDE40547.1"/>
    </source>
</evidence>
<proteinExistence type="predicted"/>
<reference evidence="1 2" key="1">
    <citation type="journal article" date="2005" name="Int. J. Syst. Evol. Microbiol.">
        <title>Nitrincola lacisaponensis gen. nov., sp. nov., a novel alkaliphilic bacterium isolated from an alkaline, saline lake.</title>
        <authorList>
            <person name="Dimitriu P.A."/>
            <person name="Shukla S.K."/>
            <person name="Conradt J."/>
            <person name="Marquez M.C."/>
            <person name="Ventosa A."/>
            <person name="Maglia A."/>
            <person name="Peyton B.M."/>
            <person name="Pinkart H.C."/>
            <person name="Mormile M.R."/>
        </authorList>
    </citation>
    <scope>NUCLEOTIDE SEQUENCE [LARGE SCALE GENOMIC DNA]</scope>
    <source>
        <strain evidence="1 2">4CA</strain>
    </source>
</reference>
<sequence>MSRRADFYILPQADEDSRLRFICRVCEKALQQQLQVFIHTEHPIQAERLDRMLWQYPEDSFLPHHLLGNQPAAPISIGQGSQLPEHRQLFINAASQLPEAAFEFDRIAEIVIQAPELLTHSRQNYTRCRELGYTMHRTDMRTSGR</sequence>
<accession>A0A063Y836</accession>
<dbReference type="RefSeq" id="WP_036544762.1">
    <property type="nucleotide sequence ID" value="NZ_JMSZ01000016.1"/>
</dbReference>
<evidence type="ECO:0000313" key="2">
    <source>
        <dbReference type="Proteomes" id="UP000027318"/>
    </source>
</evidence>
<keyword evidence="1" id="KW-0808">Transferase</keyword>
<dbReference type="Gene3D" id="3.40.50.10110">
    <property type="entry name" value="DNA polymerase III subunit chi"/>
    <property type="match status" value="1"/>
</dbReference>
<dbReference type="EMBL" id="JMSZ01000016">
    <property type="protein sequence ID" value="KDE40547.1"/>
    <property type="molecule type" value="Genomic_DNA"/>
</dbReference>
<dbReference type="EC" id="2.7.7.7" evidence="1"/>
<organism evidence="1 2">
    <name type="scientific">Nitrincola lacisaponensis</name>
    <dbReference type="NCBI Taxonomy" id="267850"/>
    <lineage>
        <taxon>Bacteria</taxon>
        <taxon>Pseudomonadati</taxon>
        <taxon>Pseudomonadota</taxon>
        <taxon>Gammaproteobacteria</taxon>
        <taxon>Oceanospirillales</taxon>
        <taxon>Oceanospirillaceae</taxon>
        <taxon>Nitrincola</taxon>
    </lineage>
</organism>
<gene>
    <name evidence="1" type="ORF">ADINL_1139</name>
</gene>
<protein>
    <submittedName>
        <fullName evidence="1">DNA polymerase III chi subunit</fullName>
        <ecNumber evidence="1">2.7.7.7</ecNumber>
    </submittedName>
</protein>
<dbReference type="OrthoDB" id="5297568at2"/>
<dbReference type="InterPro" id="IPR036768">
    <property type="entry name" value="PolIII_chi_sf"/>
</dbReference>
<dbReference type="Pfam" id="PF04364">
    <property type="entry name" value="DNA_pol3_chi"/>
    <property type="match status" value="1"/>
</dbReference>
<dbReference type="GO" id="GO:0032298">
    <property type="term" value="P:positive regulation of DNA-templated DNA replication initiation"/>
    <property type="evidence" value="ECO:0007669"/>
    <property type="project" value="TreeGrafter"/>
</dbReference>
<dbReference type="PANTHER" id="PTHR38767">
    <property type="entry name" value="DNA POLYMERASE III SUBUNIT CHI"/>
    <property type="match status" value="1"/>
</dbReference>
<dbReference type="AlphaFoldDB" id="A0A063Y836"/>
<dbReference type="GO" id="GO:0006260">
    <property type="term" value="P:DNA replication"/>
    <property type="evidence" value="ECO:0007669"/>
    <property type="project" value="InterPro"/>
</dbReference>
<dbReference type="STRING" id="267850.ADINL_1139"/>
<dbReference type="Proteomes" id="UP000027318">
    <property type="component" value="Unassembled WGS sequence"/>
</dbReference>
<dbReference type="SUPFAM" id="SSF102400">
    <property type="entry name" value="DNA polymerase III chi subunit"/>
    <property type="match status" value="1"/>
</dbReference>
<dbReference type="GO" id="GO:0003887">
    <property type="term" value="F:DNA-directed DNA polymerase activity"/>
    <property type="evidence" value="ECO:0007669"/>
    <property type="project" value="UniProtKB-EC"/>
</dbReference>
<dbReference type="InterPro" id="IPR007459">
    <property type="entry name" value="DNA_pol3_chi"/>
</dbReference>
<keyword evidence="1" id="KW-0548">Nucleotidyltransferase</keyword>
<dbReference type="GO" id="GO:0003677">
    <property type="term" value="F:DNA binding"/>
    <property type="evidence" value="ECO:0007669"/>
    <property type="project" value="InterPro"/>
</dbReference>
<keyword evidence="2" id="KW-1185">Reference proteome</keyword>
<name>A0A063Y836_9GAMM</name>